<dbReference type="InterPro" id="IPR008547">
    <property type="entry name" value="DUF829_TMEM53"/>
</dbReference>
<dbReference type="SUPFAM" id="SSF53474">
    <property type="entry name" value="alpha/beta-Hydrolases"/>
    <property type="match status" value="1"/>
</dbReference>
<evidence type="ECO:0000256" key="6">
    <source>
        <dbReference type="ARBA" id="ARBA00034303"/>
    </source>
</evidence>
<keyword evidence="3" id="KW-1133">Transmembrane helix</keyword>
<keyword evidence="8" id="KW-1185">Reference proteome</keyword>
<dbReference type="GO" id="GO:0005640">
    <property type="term" value="C:nuclear outer membrane"/>
    <property type="evidence" value="ECO:0007669"/>
    <property type="project" value="UniProtKB-SubCell"/>
</dbReference>
<sequence length="276" mass="31441">MSRSKGLDHFTPLNHATCLHQPSHTRPPTSQDPDLILLLGWMDALPRHLSKYAAAYENLYPSSHILIVTTSALDTTIHSRDANRKRIEPALEVLYSLDAKTGSKTLLHFFSNGGGFTGILLANGYREKMGRVLPVRGVVLDSSPGRTRHEATIRAFSLGMPKNVFLRTMGIFLLRVFLILWRVNDILRGRPNLIESVRGELNDPAVFDGRAKRLYVYSVGDEMVEWRDVEEHIKEAKERGYKVEGERFEESGHVAHMLYDPERYWAAVEMLWRSNS</sequence>
<dbReference type="Proteomes" id="UP000701801">
    <property type="component" value="Unassembled WGS sequence"/>
</dbReference>
<comment type="subcellular location">
    <subcellularLocation>
        <location evidence="6">Nucleus outer membrane</location>
        <topology evidence="6">Single-pass membrane protein</topology>
    </subcellularLocation>
</comment>
<proteinExistence type="inferred from homology"/>
<dbReference type="EMBL" id="CAJVRM010000740">
    <property type="protein sequence ID" value="CAG8983794.1"/>
    <property type="molecule type" value="Genomic_DNA"/>
</dbReference>
<keyword evidence="5" id="KW-0539">Nucleus</keyword>
<dbReference type="PANTHER" id="PTHR12265">
    <property type="entry name" value="TRANSMEMBRANE PROTEIN 53"/>
    <property type="match status" value="1"/>
</dbReference>
<keyword evidence="4" id="KW-0472">Membrane</keyword>
<comment type="caution">
    <text evidence="7">The sequence shown here is derived from an EMBL/GenBank/DDBJ whole genome shotgun (WGS) entry which is preliminary data.</text>
</comment>
<organism evidence="7 8">
    <name type="scientific">Hymenoscyphus albidus</name>
    <dbReference type="NCBI Taxonomy" id="595503"/>
    <lineage>
        <taxon>Eukaryota</taxon>
        <taxon>Fungi</taxon>
        <taxon>Dikarya</taxon>
        <taxon>Ascomycota</taxon>
        <taxon>Pezizomycotina</taxon>
        <taxon>Leotiomycetes</taxon>
        <taxon>Helotiales</taxon>
        <taxon>Helotiaceae</taxon>
        <taxon>Hymenoscyphus</taxon>
    </lineage>
</organism>
<evidence type="ECO:0000313" key="8">
    <source>
        <dbReference type="Proteomes" id="UP000701801"/>
    </source>
</evidence>
<evidence type="ECO:0000313" key="7">
    <source>
        <dbReference type="EMBL" id="CAG8983794.1"/>
    </source>
</evidence>
<dbReference type="PANTHER" id="PTHR12265:SF30">
    <property type="entry name" value="TRANSMEMBRANE PROTEIN 53"/>
    <property type="match status" value="1"/>
</dbReference>
<evidence type="ECO:0000256" key="2">
    <source>
        <dbReference type="ARBA" id="ARBA00022692"/>
    </source>
</evidence>
<evidence type="ECO:0000256" key="4">
    <source>
        <dbReference type="ARBA" id="ARBA00023136"/>
    </source>
</evidence>
<name>A0A9N9LZA1_9HELO</name>
<dbReference type="AlphaFoldDB" id="A0A9N9LZA1"/>
<dbReference type="Pfam" id="PF05705">
    <property type="entry name" value="DUF829"/>
    <property type="match status" value="1"/>
</dbReference>
<comment type="similarity">
    <text evidence="1">Belongs to the TMEM53 family.</text>
</comment>
<dbReference type="InterPro" id="IPR029058">
    <property type="entry name" value="AB_hydrolase_fold"/>
</dbReference>
<dbReference type="OrthoDB" id="77878at2759"/>
<accession>A0A9N9LZA1</accession>
<evidence type="ECO:0000256" key="1">
    <source>
        <dbReference type="ARBA" id="ARBA00007387"/>
    </source>
</evidence>
<evidence type="ECO:0000256" key="3">
    <source>
        <dbReference type="ARBA" id="ARBA00022989"/>
    </source>
</evidence>
<protein>
    <recommendedName>
        <fullName evidence="9">Indole-diterpene biosynthesis protein PaxU</fullName>
    </recommendedName>
</protein>
<reference evidence="7" key="1">
    <citation type="submission" date="2021-07" db="EMBL/GenBank/DDBJ databases">
        <authorList>
            <person name="Durling M."/>
        </authorList>
    </citation>
    <scope>NUCLEOTIDE SEQUENCE</scope>
</reference>
<evidence type="ECO:0008006" key="9">
    <source>
        <dbReference type="Google" id="ProtNLM"/>
    </source>
</evidence>
<evidence type="ECO:0000256" key="5">
    <source>
        <dbReference type="ARBA" id="ARBA00023242"/>
    </source>
</evidence>
<gene>
    <name evidence="7" type="ORF">HYALB_00006759</name>
</gene>
<keyword evidence="2" id="KW-0812">Transmembrane</keyword>